<dbReference type="OrthoDB" id="49151at2759"/>
<name>A0A7R8D5W2_LEPSM</name>
<gene>
    <name evidence="9" type="ORF">LSAA_14603</name>
</gene>
<dbReference type="GO" id="GO:0016829">
    <property type="term" value="F:lyase activity"/>
    <property type="evidence" value="ECO:0007669"/>
    <property type="project" value="UniProtKB-KW"/>
</dbReference>
<evidence type="ECO:0000256" key="6">
    <source>
        <dbReference type="ARBA" id="ARBA00029543"/>
    </source>
</evidence>
<dbReference type="GO" id="GO:0000175">
    <property type="term" value="F:3'-5'-RNA exonuclease activity"/>
    <property type="evidence" value="ECO:0007669"/>
    <property type="project" value="TreeGrafter"/>
</dbReference>
<evidence type="ECO:0000256" key="4">
    <source>
        <dbReference type="ARBA" id="ARBA00023242"/>
    </source>
</evidence>
<dbReference type="PANTHER" id="PTHR13522:SF3">
    <property type="entry name" value="U6 SNRNA PHOSPHODIESTERASE 1"/>
    <property type="match status" value="1"/>
</dbReference>
<keyword evidence="10" id="KW-1185">Reference proteome</keyword>
<reference evidence="9" key="1">
    <citation type="submission" date="2021-02" db="EMBL/GenBank/DDBJ databases">
        <authorList>
            <person name="Bekaert M."/>
        </authorList>
    </citation>
    <scope>NUCLEOTIDE SEQUENCE</scope>
    <source>
        <strain evidence="9">IoA-00</strain>
    </source>
</reference>
<sequence length="230" mass="26407">MSEKRSYKNNKEEDERIFVSPAPPNKKQCSVGIIENPLRSEDLKTSEADLESKSLKDHQGRVRTVEHISGNWASFVFADATGIINDFLRLCDIPDYLSKCDSFHLSLSKLFMIHITIDLINSLKVFLNDDKTRTFVALNVLDSNNEFLCNIQEGVDSVLEERDLPPFYDPPEYHISLFWCLGNQAEEIELKLEDLKDIILKDGQITLKIPLKKLQFKTGHKVFDLPLTSY</sequence>
<dbReference type="Pfam" id="PF09749">
    <property type="entry name" value="HVSL"/>
    <property type="match status" value="2"/>
</dbReference>
<dbReference type="InterPro" id="IPR027521">
    <property type="entry name" value="Usb1"/>
</dbReference>
<comment type="catalytic activity">
    <reaction evidence="5">
        <text>a 3'-end uridylyl-uridine-RNA = a 3'-end 2',3'-cyclophospho-uridine-RNA + uridine</text>
        <dbReference type="Rhea" id="RHEA:46052"/>
        <dbReference type="Rhea" id="RHEA-COMP:17384"/>
        <dbReference type="Rhea" id="RHEA-COMP:17385"/>
        <dbReference type="ChEBI" id="CHEBI:16704"/>
        <dbReference type="ChEBI" id="CHEBI:85643"/>
        <dbReference type="ChEBI" id="CHEBI:85644"/>
    </reaction>
    <physiologicalReaction direction="left-to-right" evidence="5">
        <dbReference type="Rhea" id="RHEA:46053"/>
    </physiologicalReaction>
</comment>
<dbReference type="Gene3D" id="3.90.1140.10">
    <property type="entry name" value="Cyclic phosphodiesterase"/>
    <property type="match status" value="1"/>
</dbReference>
<accession>A0A7R8D5W2</accession>
<keyword evidence="3" id="KW-0456">Lyase</keyword>
<keyword evidence="1" id="KW-0540">Nuclease</keyword>
<feature type="compositionally biased region" description="Basic and acidic residues" evidence="8">
    <location>
        <begin position="1"/>
        <end position="17"/>
    </location>
</feature>
<evidence type="ECO:0000313" key="10">
    <source>
        <dbReference type="Proteomes" id="UP000675881"/>
    </source>
</evidence>
<dbReference type="AlphaFoldDB" id="A0A7R8D5W2"/>
<feature type="region of interest" description="Disordered" evidence="8">
    <location>
        <begin position="1"/>
        <end position="26"/>
    </location>
</feature>
<evidence type="ECO:0000313" key="9">
    <source>
        <dbReference type="EMBL" id="CAF3035595.1"/>
    </source>
</evidence>
<keyword evidence="2 9" id="KW-0378">Hydrolase</keyword>
<organism evidence="9 10">
    <name type="scientific">Lepeophtheirus salmonis</name>
    <name type="common">Salmon louse</name>
    <name type="synonym">Caligus salmonis</name>
    <dbReference type="NCBI Taxonomy" id="72036"/>
    <lineage>
        <taxon>Eukaryota</taxon>
        <taxon>Metazoa</taxon>
        <taxon>Ecdysozoa</taxon>
        <taxon>Arthropoda</taxon>
        <taxon>Crustacea</taxon>
        <taxon>Multicrustacea</taxon>
        <taxon>Hexanauplia</taxon>
        <taxon>Copepoda</taxon>
        <taxon>Siphonostomatoida</taxon>
        <taxon>Caligidae</taxon>
        <taxon>Lepeophtheirus</taxon>
    </lineage>
</organism>
<protein>
    <recommendedName>
        <fullName evidence="6">U6 snRNA phosphodiesterase 1</fullName>
    </recommendedName>
    <alternativeName>
        <fullName evidence="7">3'-5' RNA exonuclease USB1</fullName>
    </alternativeName>
</protein>
<dbReference type="Proteomes" id="UP000675881">
    <property type="component" value="Chromosome 9"/>
</dbReference>
<evidence type="ECO:0000256" key="1">
    <source>
        <dbReference type="ARBA" id="ARBA00022722"/>
    </source>
</evidence>
<dbReference type="EMBL" id="HG994588">
    <property type="protein sequence ID" value="CAF3035595.1"/>
    <property type="molecule type" value="Genomic_DNA"/>
</dbReference>
<evidence type="ECO:0000256" key="7">
    <source>
        <dbReference type="ARBA" id="ARBA00030030"/>
    </source>
</evidence>
<dbReference type="GO" id="GO:0005634">
    <property type="term" value="C:nucleus"/>
    <property type="evidence" value="ECO:0007669"/>
    <property type="project" value="TreeGrafter"/>
</dbReference>
<evidence type="ECO:0000256" key="5">
    <source>
        <dbReference type="ARBA" id="ARBA00029300"/>
    </source>
</evidence>
<dbReference type="PANTHER" id="PTHR13522">
    <property type="entry name" value="U6 SNRNA PHOSPHODIESTERASE 1"/>
    <property type="match status" value="1"/>
</dbReference>
<evidence type="ECO:0000256" key="2">
    <source>
        <dbReference type="ARBA" id="ARBA00022801"/>
    </source>
</evidence>
<keyword evidence="4" id="KW-0539">Nucleus</keyword>
<evidence type="ECO:0000256" key="8">
    <source>
        <dbReference type="SAM" id="MobiDB-lite"/>
    </source>
</evidence>
<proteinExistence type="predicted"/>
<dbReference type="GO" id="GO:0034477">
    <property type="term" value="P:U6 snRNA 3'-end processing"/>
    <property type="evidence" value="ECO:0007669"/>
    <property type="project" value="InterPro"/>
</dbReference>
<evidence type="ECO:0000256" key="3">
    <source>
        <dbReference type="ARBA" id="ARBA00023239"/>
    </source>
</evidence>